<dbReference type="EMBL" id="CP046620">
    <property type="protein sequence ID" value="QHQ37478.1"/>
    <property type="molecule type" value="Genomic_DNA"/>
</dbReference>
<dbReference type="HAMAP" id="MF_01385">
    <property type="entry name" value="UreF"/>
    <property type="match status" value="1"/>
</dbReference>
<organism evidence="4 5">
    <name type="scientific">Algicella marina</name>
    <dbReference type="NCBI Taxonomy" id="2683284"/>
    <lineage>
        <taxon>Bacteria</taxon>
        <taxon>Pseudomonadati</taxon>
        <taxon>Pseudomonadota</taxon>
        <taxon>Alphaproteobacteria</taxon>
        <taxon>Rhodobacterales</taxon>
        <taxon>Paracoccaceae</taxon>
        <taxon>Algicella</taxon>
    </lineage>
</organism>
<dbReference type="PIRSF" id="PIRSF009467">
    <property type="entry name" value="Ureas_acces_UreF"/>
    <property type="match status" value="1"/>
</dbReference>
<dbReference type="Proteomes" id="UP000464495">
    <property type="component" value="Chromosome"/>
</dbReference>
<evidence type="ECO:0000256" key="3">
    <source>
        <dbReference type="HAMAP-Rule" id="MF_01385"/>
    </source>
</evidence>
<dbReference type="InterPro" id="IPR038277">
    <property type="entry name" value="UreF_sf"/>
</dbReference>
<evidence type="ECO:0000256" key="1">
    <source>
        <dbReference type="ARBA" id="ARBA00022988"/>
    </source>
</evidence>
<comment type="similarity">
    <text evidence="3">Belongs to the UreF family.</text>
</comment>
<proteinExistence type="inferred from homology"/>
<evidence type="ECO:0000313" key="5">
    <source>
        <dbReference type="Proteomes" id="UP000464495"/>
    </source>
</evidence>
<dbReference type="GO" id="GO:0016151">
    <property type="term" value="F:nickel cation binding"/>
    <property type="evidence" value="ECO:0007669"/>
    <property type="project" value="UniProtKB-UniRule"/>
</dbReference>
<protein>
    <recommendedName>
        <fullName evidence="3">Urease accessory protein UreF</fullName>
    </recommendedName>
</protein>
<comment type="function">
    <text evidence="3">Required for maturation of urease via the functional incorporation of the urease nickel metallocenter.</text>
</comment>
<reference evidence="4 5" key="1">
    <citation type="submission" date="2019-12" db="EMBL/GenBank/DDBJ databases">
        <title>Complete genome sequence of Algicella marina strain 9Alg 56(T) isolated from the red alga Tichocarpus crinitus.</title>
        <authorList>
            <person name="Kim S.-G."/>
            <person name="Nedashkovskaya O.I."/>
        </authorList>
    </citation>
    <scope>NUCLEOTIDE SEQUENCE [LARGE SCALE GENOMIC DNA]</scope>
    <source>
        <strain evidence="4 5">9Alg 56</strain>
    </source>
</reference>
<name>A0A6P1T403_9RHOB</name>
<dbReference type="Gene3D" id="1.10.4190.10">
    <property type="entry name" value="Urease accessory protein UreF"/>
    <property type="match status" value="1"/>
</dbReference>
<keyword evidence="5" id="KW-1185">Reference proteome</keyword>
<dbReference type="AlphaFoldDB" id="A0A6P1T403"/>
<dbReference type="Pfam" id="PF01730">
    <property type="entry name" value="UreF"/>
    <property type="match status" value="1"/>
</dbReference>
<gene>
    <name evidence="3" type="primary">ureF</name>
    <name evidence="4" type="ORF">GO499_17410</name>
</gene>
<dbReference type="RefSeq" id="WP_161864044.1">
    <property type="nucleotide sequence ID" value="NZ_CP046620.1"/>
</dbReference>
<keyword evidence="3" id="KW-0963">Cytoplasm</keyword>
<keyword evidence="1 3" id="KW-0996">Nickel insertion</keyword>
<evidence type="ECO:0000256" key="2">
    <source>
        <dbReference type="ARBA" id="ARBA00023186"/>
    </source>
</evidence>
<dbReference type="KEGG" id="amaq:GO499_17410"/>
<accession>A0A6P1T403</accession>
<keyword evidence="2 3" id="KW-0143">Chaperone</keyword>
<dbReference type="PANTHER" id="PTHR33620">
    <property type="entry name" value="UREASE ACCESSORY PROTEIN F"/>
    <property type="match status" value="1"/>
</dbReference>
<comment type="subcellular location">
    <subcellularLocation>
        <location evidence="3">Cytoplasm</location>
    </subcellularLocation>
</comment>
<dbReference type="GO" id="GO:0005737">
    <property type="term" value="C:cytoplasm"/>
    <property type="evidence" value="ECO:0007669"/>
    <property type="project" value="UniProtKB-SubCell"/>
</dbReference>
<comment type="subunit">
    <text evidence="3">UreD, UreF and UreG form a complex that acts as a GTP-hydrolysis-dependent molecular chaperone, activating the urease apoprotein by helping to assemble the nickel containing metallocenter of UreC. The UreE protein probably delivers the nickel.</text>
</comment>
<evidence type="ECO:0000313" key="4">
    <source>
        <dbReference type="EMBL" id="QHQ37478.1"/>
    </source>
</evidence>
<dbReference type="PANTHER" id="PTHR33620:SF1">
    <property type="entry name" value="UREASE ACCESSORY PROTEIN F"/>
    <property type="match status" value="1"/>
</dbReference>
<sequence length="213" mass="22519">MPDPREDQIFQSWFSPAYPVGAFSYSHGLEQVISEGSVVDSAGLMDWIADILRHGAGRTDGILLYAAAMPGADAQALSDLAAALAPSRERHLETMAQGEAFARTTSDVWGTDATPRVYPVAVGIAVAALGLSPARAVRLYLHAFSANLVSAAVRYMPLGQTDGQKCLAALLPVIEEVAAEAAKSTPDEIGNATMAADIAAMHHETLPTRIFRT</sequence>
<dbReference type="InterPro" id="IPR002639">
    <property type="entry name" value="UreF"/>
</dbReference>